<sequence length="431" mass="47505">MSAAAVDVSLQTLQARIGRITREQELDARIAYLQRELADAQAQRRILAAEENVCTDVVGPVDPGAAGSQEHDEYCDGDDGELPDPIWDEHDRVYRCVDCAGEVVEGQCQFCASEHTEKDDEFEDKYTSEPLLPAFYAIERGLTPPAEDAQAVSAPPTFPGGDDAYRALLLHGATPAMIELFRLEWNALTGITAWATEPLFDAWAGPALTGRRGQAWKIVLGRRVALDGGDADGARWVRELLDECLDPVGYAFRFWETVEERPGVWVTRRISEADAEGGEDMDVSLDEDEDAEGEEEGDMGDEDDNEGEADDEDEDEDSEEELPEDLDADGPIKYWDDYENDSGIDDETVEEQVDWRAVIQSGLAHDSDDSDSEGIGLLSDDDGGNYSTTLMSDEDGMDCDARSDSETTDSDQPGSDWDSQEELSGDEVMRR</sequence>
<accession>J0D9H5</accession>
<dbReference type="KEGG" id="adl:AURDEDRAFT_188394"/>
<proteinExistence type="predicted"/>
<feature type="compositionally biased region" description="Acidic residues" evidence="2">
    <location>
        <begin position="273"/>
        <end position="328"/>
    </location>
</feature>
<evidence type="ECO:0000256" key="1">
    <source>
        <dbReference type="SAM" id="Coils"/>
    </source>
</evidence>
<name>J0D9H5_AURST</name>
<dbReference type="AlphaFoldDB" id="J0D9H5"/>
<feature type="compositionally biased region" description="Acidic residues" evidence="2">
    <location>
        <begin position="337"/>
        <end position="352"/>
    </location>
</feature>
<keyword evidence="1" id="KW-0175">Coiled coil</keyword>
<dbReference type="OrthoDB" id="3063271at2759"/>
<reference evidence="4" key="1">
    <citation type="journal article" date="2012" name="Science">
        <title>The Paleozoic origin of enzymatic lignin decomposition reconstructed from 31 fungal genomes.</title>
        <authorList>
            <person name="Floudas D."/>
            <person name="Binder M."/>
            <person name="Riley R."/>
            <person name="Barry K."/>
            <person name="Blanchette R.A."/>
            <person name="Henrissat B."/>
            <person name="Martinez A.T."/>
            <person name="Otillar R."/>
            <person name="Spatafora J.W."/>
            <person name="Yadav J.S."/>
            <person name="Aerts A."/>
            <person name="Benoit I."/>
            <person name="Boyd A."/>
            <person name="Carlson A."/>
            <person name="Copeland A."/>
            <person name="Coutinho P.M."/>
            <person name="de Vries R.P."/>
            <person name="Ferreira P."/>
            <person name="Findley K."/>
            <person name="Foster B."/>
            <person name="Gaskell J."/>
            <person name="Glotzer D."/>
            <person name="Gorecki P."/>
            <person name="Heitman J."/>
            <person name="Hesse C."/>
            <person name="Hori C."/>
            <person name="Igarashi K."/>
            <person name="Jurgens J.A."/>
            <person name="Kallen N."/>
            <person name="Kersten P."/>
            <person name="Kohler A."/>
            <person name="Kuees U."/>
            <person name="Kumar T.K.A."/>
            <person name="Kuo A."/>
            <person name="LaButti K."/>
            <person name="Larrondo L.F."/>
            <person name="Lindquist E."/>
            <person name="Ling A."/>
            <person name="Lombard V."/>
            <person name="Lucas S."/>
            <person name="Lundell T."/>
            <person name="Martin R."/>
            <person name="McLaughlin D.J."/>
            <person name="Morgenstern I."/>
            <person name="Morin E."/>
            <person name="Murat C."/>
            <person name="Nagy L.G."/>
            <person name="Nolan M."/>
            <person name="Ohm R.A."/>
            <person name="Patyshakuliyeva A."/>
            <person name="Rokas A."/>
            <person name="Ruiz-Duenas F.J."/>
            <person name="Sabat G."/>
            <person name="Salamov A."/>
            <person name="Samejima M."/>
            <person name="Schmutz J."/>
            <person name="Slot J.C."/>
            <person name="St John F."/>
            <person name="Stenlid J."/>
            <person name="Sun H."/>
            <person name="Sun S."/>
            <person name="Syed K."/>
            <person name="Tsang A."/>
            <person name="Wiebenga A."/>
            <person name="Young D."/>
            <person name="Pisabarro A."/>
            <person name="Eastwood D.C."/>
            <person name="Martin F."/>
            <person name="Cullen D."/>
            <person name="Grigoriev I.V."/>
            <person name="Hibbett D.S."/>
        </authorList>
    </citation>
    <scope>NUCLEOTIDE SEQUENCE [LARGE SCALE GENOMIC DNA]</scope>
    <source>
        <strain evidence="4">TFB10046</strain>
    </source>
</reference>
<feature type="coiled-coil region" evidence="1">
    <location>
        <begin position="23"/>
        <end position="50"/>
    </location>
</feature>
<gene>
    <name evidence="3" type="ORF">AURDEDRAFT_188394</name>
</gene>
<evidence type="ECO:0000256" key="2">
    <source>
        <dbReference type="SAM" id="MobiDB-lite"/>
    </source>
</evidence>
<feature type="region of interest" description="Disordered" evidence="2">
    <location>
        <begin position="270"/>
        <end position="431"/>
    </location>
</feature>
<evidence type="ECO:0000313" key="3">
    <source>
        <dbReference type="EMBL" id="EJD36441.1"/>
    </source>
</evidence>
<dbReference type="EMBL" id="JH687861">
    <property type="protein sequence ID" value="EJD36441.1"/>
    <property type="molecule type" value="Genomic_DNA"/>
</dbReference>
<protein>
    <submittedName>
        <fullName evidence="3">Uncharacterized protein</fullName>
    </submittedName>
</protein>
<keyword evidence="4" id="KW-1185">Reference proteome</keyword>
<dbReference type="InParanoid" id="J0D9H5"/>
<dbReference type="Proteomes" id="UP000006514">
    <property type="component" value="Unassembled WGS sequence"/>
</dbReference>
<evidence type="ECO:0000313" key="4">
    <source>
        <dbReference type="Proteomes" id="UP000006514"/>
    </source>
</evidence>
<dbReference type="eggNOG" id="ENOG502R0PW">
    <property type="taxonomic scope" value="Eukaryota"/>
</dbReference>
<organism evidence="3 4">
    <name type="scientific">Auricularia subglabra (strain TFB-10046 / SS5)</name>
    <name type="common">White-rot fungus</name>
    <name type="synonym">Auricularia delicata (strain TFB10046)</name>
    <dbReference type="NCBI Taxonomy" id="717982"/>
    <lineage>
        <taxon>Eukaryota</taxon>
        <taxon>Fungi</taxon>
        <taxon>Dikarya</taxon>
        <taxon>Basidiomycota</taxon>
        <taxon>Agaricomycotina</taxon>
        <taxon>Agaricomycetes</taxon>
        <taxon>Auriculariales</taxon>
        <taxon>Auriculariaceae</taxon>
        <taxon>Auricularia</taxon>
    </lineage>
</organism>